<gene>
    <name evidence="2" type="ORF">EGJ28_16640</name>
</gene>
<dbReference type="RefSeq" id="WP_041109978.1">
    <property type="nucleotide sequence ID" value="NZ_RHQL01000010.1"/>
</dbReference>
<feature type="chain" id="PRO_5018563058" evidence="1">
    <location>
        <begin position="22"/>
        <end position="267"/>
    </location>
</feature>
<name>A0A3R8U285_9GAMM</name>
<dbReference type="EMBL" id="RHQL01000010">
    <property type="protein sequence ID" value="RRV08890.1"/>
    <property type="molecule type" value="Genomic_DNA"/>
</dbReference>
<dbReference type="Gene3D" id="1.25.40.10">
    <property type="entry name" value="Tetratricopeptide repeat domain"/>
    <property type="match status" value="1"/>
</dbReference>
<sequence>MRASHWLLLLSIALASAPANAEGGEPSQDQRISQGLKLLLQGERQQAWNILLPEANTGNVIAMYHLGVLMMKSPDVEDHLQKAGRFFSAAAERGHKGSAAMLEQVKGMLSRAGGLQGIAATSGVPLPKDLEAAKRAYAQAQARLGRFVGELPSLPPQVTIKAFISENGPVIESLVATAEQARATFGEKVEFQFYVVIDQGTWEPRRLFDQQFGALPLTGFRPDLNGTEAAKYGVQNTPAIVFVPDEGPPRVIENANAVISEISSVLR</sequence>
<dbReference type="AlphaFoldDB" id="A0A3R8U285"/>
<evidence type="ECO:0000256" key="1">
    <source>
        <dbReference type="SAM" id="SignalP"/>
    </source>
</evidence>
<reference evidence="2 3" key="1">
    <citation type="submission" date="2018-10" db="EMBL/GenBank/DDBJ databases">
        <title>Transmission dynamics of multidrug resistant bacteria on intensive care unit surfaces.</title>
        <authorList>
            <person name="D'Souza A.W."/>
            <person name="Potter R.F."/>
            <person name="Wallace M."/>
            <person name="Shupe A."/>
            <person name="Patel S."/>
            <person name="Sun S."/>
            <person name="Gul D."/>
            <person name="Kwon J.H."/>
            <person name="Andleeb S."/>
            <person name="Burnham C.-A.D."/>
            <person name="Dantas G."/>
        </authorList>
    </citation>
    <scope>NUCLEOTIDE SEQUENCE [LARGE SCALE GENOMIC DNA]</scope>
    <source>
        <strain evidence="2 3">PX_177</strain>
    </source>
</reference>
<feature type="signal peptide" evidence="1">
    <location>
        <begin position="1"/>
        <end position="21"/>
    </location>
</feature>
<evidence type="ECO:0000313" key="3">
    <source>
        <dbReference type="Proteomes" id="UP000276506"/>
    </source>
</evidence>
<proteinExistence type="predicted"/>
<dbReference type="SUPFAM" id="SSF81901">
    <property type="entry name" value="HCP-like"/>
    <property type="match status" value="1"/>
</dbReference>
<dbReference type="InterPro" id="IPR011990">
    <property type="entry name" value="TPR-like_helical_dom_sf"/>
</dbReference>
<comment type="caution">
    <text evidence="2">The sequence shown here is derived from an EMBL/GenBank/DDBJ whole genome shotgun (WGS) entry which is preliminary data.</text>
</comment>
<protein>
    <submittedName>
        <fullName evidence="2">Sel1 repeat family protein</fullName>
    </submittedName>
</protein>
<evidence type="ECO:0000313" key="2">
    <source>
        <dbReference type="EMBL" id="RRV08890.1"/>
    </source>
</evidence>
<keyword evidence="1" id="KW-0732">Signal</keyword>
<dbReference type="Proteomes" id="UP000276506">
    <property type="component" value="Unassembled WGS sequence"/>
</dbReference>
<organism evidence="2 3">
    <name type="scientific">Stutzerimonas xanthomarina</name>
    <dbReference type="NCBI Taxonomy" id="271420"/>
    <lineage>
        <taxon>Bacteria</taxon>
        <taxon>Pseudomonadati</taxon>
        <taxon>Pseudomonadota</taxon>
        <taxon>Gammaproteobacteria</taxon>
        <taxon>Pseudomonadales</taxon>
        <taxon>Pseudomonadaceae</taxon>
        <taxon>Stutzerimonas</taxon>
    </lineage>
</organism>
<accession>A0A3R8U285</accession>